<dbReference type="PANTHER" id="PTHR43135">
    <property type="entry name" value="ALPHA-D-RIBOSE 1-METHYLPHOSPHONATE 5-TRIPHOSPHATE DIPHOSPHATASE"/>
    <property type="match status" value="1"/>
</dbReference>
<dbReference type="InterPro" id="IPR012696">
    <property type="entry name" value="PhnM"/>
</dbReference>
<dbReference type="Gene3D" id="2.30.40.10">
    <property type="entry name" value="Urease, subunit C, domain 1"/>
    <property type="match status" value="1"/>
</dbReference>
<evidence type="ECO:0000259" key="1">
    <source>
        <dbReference type="Pfam" id="PF01979"/>
    </source>
</evidence>
<dbReference type="GO" id="GO:0016787">
    <property type="term" value="F:hydrolase activity"/>
    <property type="evidence" value="ECO:0007669"/>
    <property type="project" value="UniProtKB-KW"/>
</dbReference>
<dbReference type="RefSeq" id="WP_094604133.1">
    <property type="nucleotide sequence ID" value="NZ_CP155573.1"/>
</dbReference>
<dbReference type="PIRSF" id="PIRSF038971">
    <property type="entry name" value="PhnM"/>
    <property type="match status" value="1"/>
</dbReference>
<name>A0ABZ3IRV3_9FIRM</name>
<dbReference type="InterPro" id="IPR011059">
    <property type="entry name" value="Metal-dep_hydrolase_composite"/>
</dbReference>
<feature type="domain" description="Amidohydrolase-related" evidence="1">
    <location>
        <begin position="55"/>
        <end position="377"/>
    </location>
</feature>
<accession>A0ABZ3IRV3</accession>
<dbReference type="InterPro" id="IPR006680">
    <property type="entry name" value="Amidohydro-rel"/>
</dbReference>
<dbReference type="Proteomes" id="UP000216752">
    <property type="component" value="Chromosome"/>
</dbReference>
<keyword evidence="3" id="KW-1185">Reference proteome</keyword>
<dbReference type="SUPFAM" id="SSF51338">
    <property type="entry name" value="Composite domain of metallo-dependent hydrolases"/>
    <property type="match status" value="1"/>
</dbReference>
<dbReference type="EC" id="3.6.1.63" evidence="2"/>
<dbReference type="InterPro" id="IPR032466">
    <property type="entry name" value="Metal_Hydrolase"/>
</dbReference>
<evidence type="ECO:0000313" key="2">
    <source>
        <dbReference type="EMBL" id="XFO68359.1"/>
    </source>
</evidence>
<dbReference type="PANTHER" id="PTHR43135:SF3">
    <property type="entry name" value="ALPHA-D-RIBOSE 1-METHYLPHOSPHONATE 5-TRIPHOSPHATE DIPHOSPHATASE"/>
    <property type="match status" value="1"/>
</dbReference>
<protein>
    <submittedName>
        <fullName evidence="2">Alpha-D-ribose 1-methylphosphonate 5-triphosphate diphosphatase</fullName>
        <ecNumber evidence="2">3.6.1.63</ecNumber>
    </submittedName>
</protein>
<evidence type="ECO:0000313" key="3">
    <source>
        <dbReference type="Proteomes" id="UP000216752"/>
    </source>
</evidence>
<dbReference type="Pfam" id="PF01979">
    <property type="entry name" value="Amidohydro_1"/>
    <property type="match status" value="1"/>
</dbReference>
<dbReference type="EMBL" id="CP155573">
    <property type="protein sequence ID" value="XFO68359.1"/>
    <property type="molecule type" value="Genomic_DNA"/>
</dbReference>
<reference evidence="2" key="1">
    <citation type="submission" date="2024-05" db="EMBL/GenBank/DDBJ databases">
        <title>Isolation and characterization of Sporomusa carbonis sp. nov., a carboxydotrophic hydrogenogen in the genus of Sporomusa isolated from a charcoal burning pile.</title>
        <authorList>
            <person name="Boeer T."/>
            <person name="Rosenbaum F."/>
            <person name="Eysell L."/>
            <person name="Mueller V."/>
            <person name="Daniel R."/>
            <person name="Poehlein A."/>
        </authorList>
    </citation>
    <scope>NUCLEOTIDE SEQUENCE [LARGE SCALE GENOMIC DNA]</scope>
    <source>
        <strain evidence="2">DSM 10669</strain>
    </source>
</reference>
<dbReference type="SUPFAM" id="SSF51556">
    <property type="entry name" value="Metallo-dependent hydrolases"/>
    <property type="match status" value="1"/>
</dbReference>
<gene>
    <name evidence="2" type="primary">phnM</name>
    <name evidence="2" type="ORF">SPSIL_045820</name>
</gene>
<dbReference type="InterPro" id="IPR051781">
    <property type="entry name" value="Metallo-dep_Hydrolase"/>
</dbReference>
<sequence length="399" mass="42990">MSTVLLNNGKLVLPDRVIPNGEVIIENGMITLAGRLSHHYGRSADIIIDAQGGFILPGFIDTHSDAIEKELEPRPGAYFTTEVAFSELEKKLAGQGITTMYHSFSLAGAQYGVRADQVAAKCIRAIVGMARDYASIRNKIHLRFEVTNFEAVDIIQDLITEGAVDLLSFMDHTPGQGQYPTVEDYRRYLEKTYHLPLDEIGEILALKEQGRMKAGECVVRLSQEARAAGVPLASHDDDSADSISYYQQHGVTLSEFPINLPTAAAARRAGVDVSVGAPNIVRGGSTGKGMKAIDAITAGSANILCSDYYPPSMLHAVFLLADQTISISEAVAMATTAPAKALHLKDVGSLEEGKCGDVIIVRKRNNTPVVTNTIVGGIPVYGMNYRVTLPEDRAEQSAC</sequence>
<proteinExistence type="predicted"/>
<dbReference type="NCBIfam" id="NF011990">
    <property type="entry name" value="PRK15446.2-6"/>
    <property type="match status" value="1"/>
</dbReference>
<dbReference type="NCBIfam" id="NF011987">
    <property type="entry name" value="PRK15446.2-3"/>
    <property type="match status" value="1"/>
</dbReference>
<organism evidence="2 3">
    <name type="scientific">Sporomusa silvacetica DSM 10669</name>
    <dbReference type="NCBI Taxonomy" id="1123289"/>
    <lineage>
        <taxon>Bacteria</taxon>
        <taxon>Bacillati</taxon>
        <taxon>Bacillota</taxon>
        <taxon>Negativicutes</taxon>
        <taxon>Selenomonadales</taxon>
        <taxon>Sporomusaceae</taxon>
        <taxon>Sporomusa</taxon>
    </lineage>
</organism>
<keyword evidence="2" id="KW-0378">Hydrolase</keyword>
<dbReference type="NCBIfam" id="NF011984">
    <property type="entry name" value="PRK15446.1-5"/>
    <property type="match status" value="1"/>
</dbReference>
<dbReference type="Gene3D" id="3.20.20.140">
    <property type="entry name" value="Metal-dependent hydrolases"/>
    <property type="match status" value="1"/>
</dbReference>